<dbReference type="PANTHER" id="PTHR47053">
    <property type="entry name" value="MUREIN DD-ENDOPEPTIDASE MEPH-RELATED"/>
    <property type="match status" value="1"/>
</dbReference>
<dbReference type="AlphaFoldDB" id="A0A6L9Y3Q5"/>
<dbReference type="GO" id="GO:0006508">
    <property type="term" value="P:proteolysis"/>
    <property type="evidence" value="ECO:0007669"/>
    <property type="project" value="UniProtKB-KW"/>
</dbReference>
<evidence type="ECO:0000313" key="7">
    <source>
        <dbReference type="Proteomes" id="UP000477651"/>
    </source>
</evidence>
<organism evidence="6 7">
    <name type="scientific">Pelistega ratti</name>
    <dbReference type="NCBI Taxonomy" id="2652177"/>
    <lineage>
        <taxon>Bacteria</taxon>
        <taxon>Pseudomonadati</taxon>
        <taxon>Pseudomonadota</taxon>
        <taxon>Betaproteobacteria</taxon>
        <taxon>Burkholderiales</taxon>
        <taxon>Alcaligenaceae</taxon>
        <taxon>Pelistega</taxon>
    </lineage>
</organism>
<keyword evidence="4" id="KW-0788">Thiol protease</keyword>
<keyword evidence="2" id="KW-0645">Protease</keyword>
<accession>A0A6L9Y3Q5</accession>
<dbReference type="InterPro" id="IPR038765">
    <property type="entry name" value="Papain-like_cys_pep_sf"/>
</dbReference>
<evidence type="ECO:0000313" key="6">
    <source>
        <dbReference type="EMBL" id="NEN75070.1"/>
    </source>
</evidence>
<keyword evidence="3" id="KW-0378">Hydrolase</keyword>
<evidence type="ECO:0000256" key="1">
    <source>
        <dbReference type="ARBA" id="ARBA00007074"/>
    </source>
</evidence>
<proteinExistence type="inferred from homology"/>
<feature type="domain" description="NlpC/P60" evidence="5">
    <location>
        <begin position="86"/>
        <end position="208"/>
    </location>
</feature>
<sequence>MRFISSLTQRLSVPARYFLMGSIITFPTIWSTSYAQNIDPIGQFLSATDTSDAQWSVQVSDPIGNLINQAKIDRLNKDASISVSDSSNSSTLAQAALNYVGVRYRFGGATPKGFDCSGLIYYTANKYMGIELPRTSASMAKVGESVTRDDLQPGDLVFFNTRGFRNSHVGIYLGDNKFLHAPRTGKPVQVEKIAGYWDKRFNGARRLTAKASSLAQH</sequence>
<evidence type="ECO:0000259" key="5">
    <source>
        <dbReference type="PROSITE" id="PS51935"/>
    </source>
</evidence>
<dbReference type="InterPro" id="IPR000064">
    <property type="entry name" value="NLP_P60_dom"/>
</dbReference>
<dbReference type="Gene3D" id="3.90.1720.10">
    <property type="entry name" value="endopeptidase domain like (from Nostoc punctiforme)"/>
    <property type="match status" value="1"/>
</dbReference>
<reference evidence="6 7" key="1">
    <citation type="submission" date="2020-02" db="EMBL/GenBank/DDBJ databases">
        <title>Pelistega sp. NLN82 were isolated from wild rodents of the Hainan Island.</title>
        <authorList>
            <person name="Niu N."/>
            <person name="Zhou J."/>
        </authorList>
    </citation>
    <scope>NUCLEOTIDE SEQUENCE [LARGE SCALE GENOMIC DNA]</scope>
    <source>
        <strain evidence="6 7">NLN82</strain>
    </source>
</reference>
<dbReference type="GO" id="GO:0008234">
    <property type="term" value="F:cysteine-type peptidase activity"/>
    <property type="evidence" value="ECO:0007669"/>
    <property type="project" value="UniProtKB-KW"/>
</dbReference>
<dbReference type="EMBL" id="JAAGYR010000002">
    <property type="protein sequence ID" value="NEN75070.1"/>
    <property type="molecule type" value="Genomic_DNA"/>
</dbReference>
<comment type="caution">
    <text evidence="6">The sequence shown here is derived from an EMBL/GenBank/DDBJ whole genome shotgun (WGS) entry which is preliminary data.</text>
</comment>
<dbReference type="Proteomes" id="UP000477651">
    <property type="component" value="Unassembled WGS sequence"/>
</dbReference>
<evidence type="ECO:0000256" key="4">
    <source>
        <dbReference type="ARBA" id="ARBA00022807"/>
    </source>
</evidence>
<protein>
    <submittedName>
        <fullName evidence="6">C40 family peptidase</fullName>
    </submittedName>
</protein>
<name>A0A6L9Y3Q5_9BURK</name>
<evidence type="ECO:0000256" key="2">
    <source>
        <dbReference type="ARBA" id="ARBA00022670"/>
    </source>
</evidence>
<comment type="similarity">
    <text evidence="1">Belongs to the peptidase C40 family.</text>
</comment>
<keyword evidence="7" id="KW-1185">Reference proteome</keyword>
<dbReference type="Pfam" id="PF00877">
    <property type="entry name" value="NLPC_P60"/>
    <property type="match status" value="1"/>
</dbReference>
<dbReference type="SUPFAM" id="SSF54001">
    <property type="entry name" value="Cysteine proteinases"/>
    <property type="match status" value="1"/>
</dbReference>
<gene>
    <name evidence="6" type="ORF">F9B74_01850</name>
</gene>
<dbReference type="PROSITE" id="PS51935">
    <property type="entry name" value="NLPC_P60"/>
    <property type="match status" value="1"/>
</dbReference>
<dbReference type="InterPro" id="IPR051202">
    <property type="entry name" value="Peptidase_C40"/>
</dbReference>
<dbReference type="PANTHER" id="PTHR47053:SF1">
    <property type="entry name" value="MUREIN DD-ENDOPEPTIDASE MEPH-RELATED"/>
    <property type="match status" value="1"/>
</dbReference>
<evidence type="ECO:0000256" key="3">
    <source>
        <dbReference type="ARBA" id="ARBA00022801"/>
    </source>
</evidence>